<evidence type="ECO:0000259" key="1">
    <source>
        <dbReference type="Pfam" id="PF08501"/>
    </source>
</evidence>
<protein>
    <submittedName>
        <fullName evidence="2">Quinate dehydrogenase</fullName>
    </submittedName>
</protein>
<dbReference type="GO" id="GO:0019632">
    <property type="term" value="P:shikimate metabolic process"/>
    <property type="evidence" value="ECO:0007669"/>
    <property type="project" value="TreeGrafter"/>
</dbReference>
<name>A0A8H4ILF3_9PEZI</name>
<dbReference type="InterPro" id="IPR036291">
    <property type="entry name" value="NAD(P)-bd_dom_sf"/>
</dbReference>
<dbReference type="EMBL" id="WWBZ02000062">
    <property type="protein sequence ID" value="KAF4303347.1"/>
    <property type="molecule type" value="Genomic_DNA"/>
</dbReference>
<dbReference type="InterPro" id="IPR013708">
    <property type="entry name" value="Shikimate_DH-bd_N"/>
</dbReference>
<dbReference type="InterPro" id="IPR046346">
    <property type="entry name" value="Aminoacid_DH-like_N_sf"/>
</dbReference>
<dbReference type="GO" id="GO:0004764">
    <property type="term" value="F:shikimate 3-dehydrogenase (NADP+) activity"/>
    <property type="evidence" value="ECO:0007669"/>
    <property type="project" value="InterPro"/>
</dbReference>
<keyword evidence="3" id="KW-1185">Reference proteome</keyword>
<dbReference type="PANTHER" id="PTHR21089">
    <property type="entry name" value="SHIKIMATE DEHYDROGENASE"/>
    <property type="match status" value="1"/>
</dbReference>
<dbReference type="InterPro" id="IPR022893">
    <property type="entry name" value="Shikimate_DH_fam"/>
</dbReference>
<dbReference type="SUPFAM" id="SSF53223">
    <property type="entry name" value="Aminoacid dehydrogenase-like, N-terminal domain"/>
    <property type="match status" value="1"/>
</dbReference>
<dbReference type="Gene3D" id="3.40.50.720">
    <property type="entry name" value="NAD(P)-binding Rossmann-like Domain"/>
    <property type="match status" value="1"/>
</dbReference>
<evidence type="ECO:0000313" key="2">
    <source>
        <dbReference type="EMBL" id="KAF4303347.1"/>
    </source>
</evidence>
<dbReference type="OrthoDB" id="204377at2759"/>
<dbReference type="Pfam" id="PF08501">
    <property type="entry name" value="Shikimate_dh_N"/>
    <property type="match status" value="1"/>
</dbReference>
<feature type="domain" description="Shikimate dehydrogenase substrate binding N-terminal" evidence="1">
    <location>
        <begin position="3"/>
        <end position="60"/>
    </location>
</feature>
<organism evidence="2 3">
    <name type="scientific">Botryosphaeria dothidea</name>
    <dbReference type="NCBI Taxonomy" id="55169"/>
    <lineage>
        <taxon>Eukaryota</taxon>
        <taxon>Fungi</taxon>
        <taxon>Dikarya</taxon>
        <taxon>Ascomycota</taxon>
        <taxon>Pezizomycotina</taxon>
        <taxon>Dothideomycetes</taxon>
        <taxon>Dothideomycetes incertae sedis</taxon>
        <taxon>Botryosphaeriales</taxon>
        <taxon>Botryosphaeriaceae</taxon>
        <taxon>Botryosphaeria</taxon>
    </lineage>
</organism>
<dbReference type="AlphaFoldDB" id="A0A8H4ILF3"/>
<dbReference type="Proteomes" id="UP000572817">
    <property type="component" value="Unassembled WGS sequence"/>
</dbReference>
<dbReference type="PANTHER" id="PTHR21089:SF1">
    <property type="entry name" value="BIFUNCTIONAL 3-DEHYDROQUINATE DEHYDRATASE_SHIKIMATE DEHYDROGENASE, CHLOROPLASTIC"/>
    <property type="match status" value="1"/>
</dbReference>
<proteinExistence type="predicted"/>
<reference evidence="2" key="1">
    <citation type="submission" date="2020-04" db="EMBL/GenBank/DDBJ databases">
        <title>Genome Assembly and Annotation of Botryosphaeria dothidea sdau 11-99, a Latent Pathogen of Apple Fruit Ring Rot in China.</title>
        <authorList>
            <person name="Yu C."/>
            <person name="Diao Y."/>
            <person name="Lu Q."/>
            <person name="Zhao J."/>
            <person name="Cui S."/>
            <person name="Peng C."/>
            <person name="He B."/>
            <person name="Liu H."/>
        </authorList>
    </citation>
    <scope>NUCLEOTIDE SEQUENCE [LARGE SCALE GENOMIC DNA]</scope>
    <source>
        <strain evidence="2">Sdau11-99</strain>
    </source>
</reference>
<gene>
    <name evidence="2" type="ORF">GTA08_BOTSDO09545</name>
</gene>
<dbReference type="SUPFAM" id="SSF51735">
    <property type="entry name" value="NAD(P)-binding Rossmann-fold domains"/>
    <property type="match status" value="1"/>
</dbReference>
<dbReference type="Gene3D" id="3.40.50.10860">
    <property type="entry name" value="Leucine Dehydrogenase, chain A, domain 1"/>
    <property type="match status" value="1"/>
</dbReference>
<dbReference type="GO" id="GO:0009423">
    <property type="term" value="P:chorismate biosynthetic process"/>
    <property type="evidence" value="ECO:0007669"/>
    <property type="project" value="TreeGrafter"/>
</dbReference>
<accession>A0A8H4ILF3</accession>
<sequence length="249" mass="27560">MRIPWTYELVESTDKANFRPKLRSDDCVGSAITMPHKLSWMKECDKITEESHAIGAANTVFIRKDAETGMKCYISTNTDYIGVCEAFLQNDRNILSRSTGHPALVIGSGGACRAAVYALHTWLGVSEIYLVNRIKDEVDAIVTSFAAMPSPPKFNHVVSVEKAAKLEGPVLIVSTVPDAPPATEGEVIARNITLVFLKKKQNGNVLEMCYHPKIFTEFYTLAEGNSWKVLPGTKSMIHQGIAQEVLWMK</sequence>
<comment type="caution">
    <text evidence="2">The sequence shown here is derived from an EMBL/GenBank/DDBJ whole genome shotgun (WGS) entry which is preliminary data.</text>
</comment>
<evidence type="ECO:0000313" key="3">
    <source>
        <dbReference type="Proteomes" id="UP000572817"/>
    </source>
</evidence>